<dbReference type="GO" id="GO:0015031">
    <property type="term" value="P:protein transport"/>
    <property type="evidence" value="ECO:0007669"/>
    <property type="project" value="InterPro"/>
</dbReference>
<reference evidence="2 3" key="1">
    <citation type="journal article" date="2016" name="Nat. Commun.">
        <title>Thousands of microbial genomes shed light on interconnected biogeochemical processes in an aquifer system.</title>
        <authorList>
            <person name="Anantharaman K."/>
            <person name="Brown C.T."/>
            <person name="Hug L.A."/>
            <person name="Sharon I."/>
            <person name="Castelle C.J."/>
            <person name="Probst A.J."/>
            <person name="Thomas B.C."/>
            <person name="Singh A."/>
            <person name="Wilkins M.J."/>
            <person name="Karaoz U."/>
            <person name="Brodie E.L."/>
            <person name="Williams K.H."/>
            <person name="Hubbard S.S."/>
            <person name="Banfield J.F."/>
        </authorList>
    </citation>
    <scope>NUCLEOTIDE SEQUENCE [LARGE SCALE GENOMIC DNA]</scope>
</reference>
<dbReference type="GO" id="GO:0043022">
    <property type="term" value="F:ribosome binding"/>
    <property type="evidence" value="ECO:0007669"/>
    <property type="project" value="TreeGrafter"/>
</dbReference>
<dbReference type="PANTHER" id="PTHR30560:SF3">
    <property type="entry name" value="TRIGGER FACTOR-LIKE PROTEIN TIG, CHLOROPLASTIC"/>
    <property type="match status" value="1"/>
</dbReference>
<name>A0A1F7Z049_9BACT</name>
<evidence type="ECO:0000259" key="1">
    <source>
        <dbReference type="Pfam" id="PF05697"/>
    </source>
</evidence>
<dbReference type="GO" id="GO:0005737">
    <property type="term" value="C:cytoplasm"/>
    <property type="evidence" value="ECO:0007669"/>
    <property type="project" value="UniProtKB-SubCell"/>
</dbReference>
<evidence type="ECO:0000313" key="2">
    <source>
        <dbReference type="EMBL" id="OGM32850.1"/>
    </source>
</evidence>
<dbReference type="InterPro" id="IPR037041">
    <property type="entry name" value="Trigger_fac_C_sf"/>
</dbReference>
<feature type="domain" description="Trigger factor ribosome-binding bacterial" evidence="1">
    <location>
        <begin position="11"/>
        <end position="140"/>
    </location>
</feature>
<dbReference type="InterPro" id="IPR036611">
    <property type="entry name" value="Trigger_fac_ribosome-bd_sf"/>
</dbReference>
<dbReference type="GO" id="GO:0051083">
    <property type="term" value="P:'de novo' cotranslational protein folding"/>
    <property type="evidence" value="ECO:0007669"/>
    <property type="project" value="TreeGrafter"/>
</dbReference>
<protein>
    <recommendedName>
        <fullName evidence="1">Trigger factor ribosome-binding bacterial domain-containing protein</fullName>
    </recommendedName>
</protein>
<evidence type="ECO:0000313" key="3">
    <source>
        <dbReference type="Proteomes" id="UP000178870"/>
    </source>
</evidence>
<dbReference type="InterPro" id="IPR005215">
    <property type="entry name" value="Trig_fac"/>
</dbReference>
<dbReference type="PANTHER" id="PTHR30560">
    <property type="entry name" value="TRIGGER FACTOR CHAPERONE AND PEPTIDYL-PROLYL CIS/TRANS ISOMERASE"/>
    <property type="match status" value="1"/>
</dbReference>
<dbReference type="Proteomes" id="UP000178870">
    <property type="component" value="Unassembled WGS sequence"/>
</dbReference>
<dbReference type="SUPFAM" id="SSF102735">
    <property type="entry name" value="Trigger factor ribosome-binding domain"/>
    <property type="match status" value="1"/>
</dbReference>
<organism evidence="2 3">
    <name type="scientific">Candidatus Woesebacteria bacterium RIFCSPHIGHO2_01_FULL_44_21</name>
    <dbReference type="NCBI Taxonomy" id="1802503"/>
    <lineage>
        <taxon>Bacteria</taxon>
        <taxon>Candidatus Woeseibacteriota</taxon>
    </lineage>
</organism>
<proteinExistence type="predicted"/>
<dbReference type="EMBL" id="MGGP01000012">
    <property type="protein sequence ID" value="OGM32850.1"/>
    <property type="molecule type" value="Genomic_DNA"/>
</dbReference>
<dbReference type="InterPro" id="IPR027304">
    <property type="entry name" value="Trigger_fact/SurA_dom_sf"/>
</dbReference>
<dbReference type="Pfam" id="PF05697">
    <property type="entry name" value="Trigger_N"/>
    <property type="match status" value="1"/>
</dbReference>
<sequence length="271" mass="30359">MTTPAIARQDDGTVQITFTIPWAKIASVREETIKELAVNVEVPGFRKGKAPLDKAEAKLDKQYVLEHTLSHILPKLFSDFIRDEKLRPAIYPKFELLEAKEGEDWQVRAKTAELPDFKLDDYAGVIKKVAKKSEKLTLEQKENMAIATLIGHFKFPIPKLLIEEEVNSRLSSLLERIEKLGLSLESYLASVKKTAEELRVEYGAAAERAIRIDIVLARIAEKEKVTVAEDEVSAFIGAANASGQEVTNDQKSTISSFLIKRKVLEKLTALL</sequence>
<dbReference type="Gene3D" id="3.30.70.1050">
    <property type="entry name" value="Trigger factor ribosome-binding domain"/>
    <property type="match status" value="1"/>
</dbReference>
<gene>
    <name evidence="2" type="ORF">A2803_05955</name>
</gene>
<comment type="caution">
    <text evidence="2">The sequence shown here is derived from an EMBL/GenBank/DDBJ whole genome shotgun (WGS) entry which is preliminary data.</text>
</comment>
<dbReference type="Gene3D" id="1.10.3120.10">
    <property type="entry name" value="Trigger factor, C-terminal domain"/>
    <property type="match status" value="1"/>
</dbReference>
<dbReference type="SUPFAM" id="SSF109998">
    <property type="entry name" value="Triger factor/SurA peptide-binding domain-like"/>
    <property type="match status" value="1"/>
</dbReference>
<dbReference type="GO" id="GO:0044183">
    <property type="term" value="F:protein folding chaperone"/>
    <property type="evidence" value="ECO:0007669"/>
    <property type="project" value="TreeGrafter"/>
</dbReference>
<dbReference type="GO" id="GO:0043335">
    <property type="term" value="P:protein unfolding"/>
    <property type="evidence" value="ECO:0007669"/>
    <property type="project" value="TreeGrafter"/>
</dbReference>
<dbReference type="GO" id="GO:0003755">
    <property type="term" value="F:peptidyl-prolyl cis-trans isomerase activity"/>
    <property type="evidence" value="ECO:0007669"/>
    <property type="project" value="UniProtKB-KW"/>
</dbReference>
<dbReference type="InterPro" id="IPR008881">
    <property type="entry name" value="Trigger_fac_ribosome-bd_bac"/>
</dbReference>
<accession>A0A1F7Z049</accession>
<dbReference type="AlphaFoldDB" id="A0A1F7Z049"/>